<dbReference type="OrthoDB" id="6505556at2"/>
<dbReference type="HOGENOM" id="CLU_172435_0_0_6"/>
<name>K8WI17_9GAMM</name>
<accession>K8WI17</accession>
<sequence>MTINKKQSSKKLASQAAKTIHNKNESQIKKMLAASVLSQSNTLKQTGAKLETIASNVLKSDKYSEETKMFAASVLAQANKERSSKKE</sequence>
<gene>
    <name evidence="2" type="ORF">OO7_12839</name>
</gene>
<comment type="caution">
    <text evidence="2">The sequence shown here is derived from an EMBL/GenBank/DDBJ whole genome shotgun (WGS) entry which is preliminary data.</text>
</comment>
<protein>
    <submittedName>
        <fullName evidence="2">Uncharacterized protein</fullName>
    </submittedName>
</protein>
<evidence type="ECO:0000256" key="1">
    <source>
        <dbReference type="SAM" id="MobiDB-lite"/>
    </source>
</evidence>
<evidence type="ECO:0000313" key="2">
    <source>
        <dbReference type="EMBL" id="EKT55855.1"/>
    </source>
</evidence>
<dbReference type="AlphaFoldDB" id="K8WI17"/>
<proteinExistence type="predicted"/>
<dbReference type="Proteomes" id="UP000010290">
    <property type="component" value="Chromosome"/>
</dbReference>
<feature type="region of interest" description="Disordered" evidence="1">
    <location>
        <begin position="1"/>
        <end position="24"/>
    </location>
</feature>
<dbReference type="PATRIC" id="fig|1141660.3.peg.2560"/>
<dbReference type="RefSeq" id="WP_008916324.1">
    <property type="nucleotide sequence ID" value="NZ_CM001773.1"/>
</dbReference>
<reference evidence="2 3" key="1">
    <citation type="journal article" date="2012" name="BMC Genomics">
        <title>Comparative genomics of bacteria in the genus Providencia isolated from wild Drosophila melanogaster.</title>
        <authorList>
            <person name="Galac M.R."/>
            <person name="Lazzaro B.P."/>
        </authorList>
    </citation>
    <scope>NUCLEOTIDE SEQUENCE [LARGE SCALE GENOMIC DNA]</scope>
    <source>
        <strain evidence="2 3">DSM 19967</strain>
    </source>
</reference>
<keyword evidence="3" id="KW-1185">Reference proteome</keyword>
<dbReference type="EMBL" id="AKKN01000010">
    <property type="protein sequence ID" value="EKT55855.1"/>
    <property type="molecule type" value="Genomic_DNA"/>
</dbReference>
<organism evidence="2 3">
    <name type="scientific">Providencia sneebia DSM 19967</name>
    <dbReference type="NCBI Taxonomy" id="1141660"/>
    <lineage>
        <taxon>Bacteria</taxon>
        <taxon>Pseudomonadati</taxon>
        <taxon>Pseudomonadota</taxon>
        <taxon>Gammaproteobacteria</taxon>
        <taxon>Enterobacterales</taxon>
        <taxon>Morganellaceae</taxon>
        <taxon>Providencia</taxon>
    </lineage>
</organism>
<evidence type="ECO:0000313" key="3">
    <source>
        <dbReference type="Proteomes" id="UP000010290"/>
    </source>
</evidence>